<dbReference type="SUPFAM" id="SSF75011">
    <property type="entry name" value="3-carboxy-cis,cis-mucoante lactonizing enzyme"/>
    <property type="match status" value="1"/>
</dbReference>
<dbReference type="InterPro" id="IPR013211">
    <property type="entry name" value="LVIVD"/>
</dbReference>
<sequence>MSYLVSRKSGFLLLVIPITLVLFLLTACPPSISPSIPPDDSGNREDDSGNREYIYAAGGLEGLFIFDVSDPVNPQLIGHYDTAGRAWGVAVAGDYAYVADGSNGLVIIDISDPENPKMVSDMIWMYFYEVCGN</sequence>
<reference evidence="1 2" key="1">
    <citation type="submission" date="2015-04" db="EMBL/GenBank/DDBJ databases">
        <title>Complete Genome Sequence of Kosmotoga pacifica SLHLJ1.</title>
        <authorList>
            <person name="Jiang L.J."/>
            <person name="Shao Z.Z."/>
            <person name="Jebbar M."/>
        </authorList>
    </citation>
    <scope>NUCLEOTIDE SEQUENCE [LARGE SCALE GENOMIC DNA]</scope>
    <source>
        <strain evidence="1 2">SLHLJ1</strain>
    </source>
</reference>
<dbReference type="Pfam" id="PF08309">
    <property type="entry name" value="LVIVD"/>
    <property type="match status" value="2"/>
</dbReference>
<proteinExistence type="predicted"/>
<dbReference type="OrthoDB" id="44599at2"/>
<keyword evidence="2" id="KW-1185">Reference proteome</keyword>
<name>A0A0G2Z8S8_9BACT</name>
<evidence type="ECO:0008006" key="3">
    <source>
        <dbReference type="Google" id="ProtNLM"/>
    </source>
</evidence>
<accession>A0A0G2Z8S8</accession>
<dbReference type="RefSeq" id="WP_047755135.1">
    <property type="nucleotide sequence ID" value="NZ_CAJUHA010000001.1"/>
</dbReference>
<dbReference type="PATRIC" id="fig|1330330.3.peg.1909"/>
<protein>
    <recommendedName>
        <fullName evidence="3">LVIVD repeat protein</fullName>
    </recommendedName>
</protein>
<gene>
    <name evidence="1" type="ORF">IX53_09375</name>
</gene>
<dbReference type="PROSITE" id="PS51257">
    <property type="entry name" value="PROKAR_LIPOPROTEIN"/>
    <property type="match status" value="1"/>
</dbReference>
<evidence type="ECO:0000313" key="2">
    <source>
        <dbReference type="Proteomes" id="UP000035159"/>
    </source>
</evidence>
<dbReference type="KEGG" id="kpf:IX53_09375"/>
<evidence type="ECO:0000313" key="1">
    <source>
        <dbReference type="EMBL" id="AKI98000.1"/>
    </source>
</evidence>
<organism evidence="1 2">
    <name type="scientific">Kosmotoga pacifica</name>
    <dbReference type="NCBI Taxonomy" id="1330330"/>
    <lineage>
        <taxon>Bacteria</taxon>
        <taxon>Thermotogati</taxon>
        <taxon>Thermotogota</taxon>
        <taxon>Thermotogae</taxon>
        <taxon>Kosmotogales</taxon>
        <taxon>Kosmotogaceae</taxon>
        <taxon>Kosmotoga</taxon>
    </lineage>
</organism>
<dbReference type="Proteomes" id="UP000035159">
    <property type="component" value="Chromosome"/>
</dbReference>
<dbReference type="EMBL" id="CP011232">
    <property type="protein sequence ID" value="AKI98000.1"/>
    <property type="molecule type" value="Genomic_DNA"/>
</dbReference>
<dbReference type="AlphaFoldDB" id="A0A0G2Z8S8"/>